<dbReference type="HOGENOM" id="CLU_2960349_0_0_1"/>
<dbReference type="AlphaFoldDB" id="A0A074X401"/>
<proteinExistence type="predicted"/>
<gene>
    <name evidence="1" type="ORF">M438DRAFT_112986</name>
</gene>
<evidence type="ECO:0000313" key="2">
    <source>
        <dbReference type="Proteomes" id="UP000030706"/>
    </source>
</evidence>
<dbReference type="Proteomes" id="UP000030706">
    <property type="component" value="Unassembled WGS sequence"/>
</dbReference>
<keyword evidence="2" id="KW-1185">Reference proteome</keyword>
<dbReference type="RefSeq" id="XP_029756412.1">
    <property type="nucleotide sequence ID" value="XM_029898713.1"/>
</dbReference>
<dbReference type="GeneID" id="40741019"/>
<evidence type="ECO:0000313" key="1">
    <source>
        <dbReference type="EMBL" id="KEQ80225.1"/>
    </source>
</evidence>
<accession>A0A074X401</accession>
<protein>
    <submittedName>
        <fullName evidence="1">Uncharacterized protein</fullName>
    </submittedName>
</protein>
<name>A0A074X401_AURPU</name>
<organism evidence="1 2">
    <name type="scientific">Aureobasidium pullulans EXF-150</name>
    <dbReference type="NCBI Taxonomy" id="1043002"/>
    <lineage>
        <taxon>Eukaryota</taxon>
        <taxon>Fungi</taxon>
        <taxon>Dikarya</taxon>
        <taxon>Ascomycota</taxon>
        <taxon>Pezizomycotina</taxon>
        <taxon>Dothideomycetes</taxon>
        <taxon>Dothideomycetidae</taxon>
        <taxon>Dothideales</taxon>
        <taxon>Saccotheciaceae</taxon>
        <taxon>Aureobasidium</taxon>
    </lineage>
</organism>
<dbReference type="EMBL" id="KL584999">
    <property type="protein sequence ID" value="KEQ80225.1"/>
    <property type="molecule type" value="Genomic_DNA"/>
</dbReference>
<sequence length="59" mass="6677">MTHTQQVCSRVRTGRIMLHARYDAVENGGVSYAMTVLVFRCTVGCLYRLCVACSYAIWD</sequence>
<reference evidence="1 2" key="1">
    <citation type="journal article" date="2014" name="BMC Genomics">
        <title>Genome sequencing of four Aureobasidium pullulans varieties: biotechnological potential, stress tolerance, and description of new species.</title>
        <authorList>
            <person name="Gostin Ar C."/>
            <person name="Ohm R.A."/>
            <person name="Kogej T."/>
            <person name="Sonjak S."/>
            <person name="Turk M."/>
            <person name="Zajc J."/>
            <person name="Zalar P."/>
            <person name="Grube M."/>
            <person name="Sun H."/>
            <person name="Han J."/>
            <person name="Sharma A."/>
            <person name="Chiniquy J."/>
            <person name="Ngan C.Y."/>
            <person name="Lipzen A."/>
            <person name="Barry K."/>
            <person name="Grigoriev I.V."/>
            <person name="Gunde-Cimerman N."/>
        </authorList>
    </citation>
    <scope>NUCLEOTIDE SEQUENCE [LARGE SCALE GENOMIC DNA]</scope>
    <source>
        <strain evidence="1 2">EXF-150</strain>
    </source>
</reference>